<protein>
    <submittedName>
        <fullName evidence="1">Uncharacterized protein</fullName>
    </submittedName>
</protein>
<evidence type="ECO:0000313" key="1">
    <source>
        <dbReference type="EMBL" id="EIG30050.1"/>
    </source>
</evidence>
<comment type="caution">
    <text evidence="1">The sequence shown here is derived from an EMBL/GenBank/DDBJ whole genome shotgun (WGS) entry which is preliminary data.</text>
</comment>
<dbReference type="PATRIC" id="fig|1095748.3.peg.418"/>
<sequence length="46" mass="5347">MFVFAPGISQSDDHFDFIRHNYFSIPQKMRSISIKGRLKMVSDDPS</sequence>
<dbReference type="AlphaFoldDB" id="I2NW39"/>
<proteinExistence type="predicted"/>
<accession>I2NW39</accession>
<reference evidence="1 2" key="1">
    <citation type="submission" date="2012-04" db="EMBL/GenBank/DDBJ databases">
        <authorList>
            <person name="Harkins D.M."/>
            <person name="Madupu R."/>
            <person name="Durkin A.S."/>
            <person name="Torralba M."/>
            <person name="Methe B."/>
            <person name="Sutton G.G."/>
            <person name="Nelson K.E."/>
        </authorList>
    </citation>
    <scope>NUCLEOTIDE SEQUENCE [LARGE SCALE GENOMIC DNA]</scope>
    <source>
        <strain evidence="1 2">VK64</strain>
    </source>
</reference>
<gene>
    <name evidence="1" type="ORF">HMPREF1051_2020</name>
</gene>
<name>I2NW39_NEISI</name>
<evidence type="ECO:0000313" key="2">
    <source>
        <dbReference type="Proteomes" id="UP000004473"/>
    </source>
</evidence>
<organism evidence="1 2">
    <name type="scientific">Neisseria sicca VK64</name>
    <dbReference type="NCBI Taxonomy" id="1095748"/>
    <lineage>
        <taxon>Bacteria</taxon>
        <taxon>Pseudomonadati</taxon>
        <taxon>Pseudomonadota</taxon>
        <taxon>Betaproteobacteria</taxon>
        <taxon>Neisseriales</taxon>
        <taxon>Neisseriaceae</taxon>
        <taxon>Neisseria</taxon>
    </lineage>
</organism>
<dbReference type="Proteomes" id="UP000004473">
    <property type="component" value="Unassembled WGS sequence"/>
</dbReference>
<dbReference type="EMBL" id="AJMT01000027">
    <property type="protein sequence ID" value="EIG30050.1"/>
    <property type="molecule type" value="Genomic_DNA"/>
</dbReference>